<evidence type="ECO:0000256" key="3">
    <source>
        <dbReference type="ARBA" id="ARBA00022692"/>
    </source>
</evidence>
<evidence type="ECO:0000256" key="9">
    <source>
        <dbReference type="ARBA" id="ARBA00023180"/>
    </source>
</evidence>
<feature type="transmembrane region" description="Helical" evidence="14">
    <location>
        <begin position="555"/>
        <end position="574"/>
    </location>
</feature>
<accession>A0AAD9NCM6</accession>
<feature type="transmembrane region" description="Helical" evidence="14">
    <location>
        <begin position="12"/>
        <end position="36"/>
    </location>
</feature>
<protein>
    <recommendedName>
        <fullName evidence="19">Glutamate [NMDA] receptor subunit 1</fullName>
    </recommendedName>
</protein>
<evidence type="ECO:0000313" key="18">
    <source>
        <dbReference type="Proteomes" id="UP001208570"/>
    </source>
</evidence>
<dbReference type="SMART" id="SM00918">
    <property type="entry name" value="Lig_chan-Glu_bd"/>
    <property type="match status" value="1"/>
</dbReference>
<evidence type="ECO:0000256" key="13">
    <source>
        <dbReference type="ARBA" id="ARBA00034100"/>
    </source>
</evidence>
<dbReference type="SUPFAM" id="SSF53850">
    <property type="entry name" value="Periplasmic binding protein-like II"/>
    <property type="match status" value="1"/>
</dbReference>
<evidence type="ECO:0000256" key="10">
    <source>
        <dbReference type="ARBA" id="ARBA00023257"/>
    </source>
</evidence>
<keyword evidence="5" id="KW-0770">Synapse</keyword>
<proteinExistence type="predicted"/>
<keyword evidence="2" id="KW-0813">Transport</keyword>
<keyword evidence="10" id="KW-0628">Postsynaptic cell membrane</keyword>
<gene>
    <name evidence="17" type="ORF">LSH36_100g03016</name>
</gene>
<reference evidence="17" key="1">
    <citation type="journal article" date="2023" name="Mol. Biol. Evol.">
        <title>Third-Generation Sequencing Reveals the Adaptive Role of the Epigenome in Three Deep-Sea Polychaetes.</title>
        <authorList>
            <person name="Perez M."/>
            <person name="Aroh O."/>
            <person name="Sun Y."/>
            <person name="Lan Y."/>
            <person name="Juniper S.K."/>
            <person name="Young C.R."/>
            <person name="Angers B."/>
            <person name="Qian P.Y."/>
        </authorList>
    </citation>
    <scope>NUCLEOTIDE SEQUENCE</scope>
    <source>
        <strain evidence="17">P08H-3</strain>
    </source>
</reference>
<keyword evidence="7 14" id="KW-0472">Membrane</keyword>
<dbReference type="InterPro" id="IPR019594">
    <property type="entry name" value="Glu/Gly-bd"/>
</dbReference>
<dbReference type="Gene3D" id="3.40.50.2300">
    <property type="match status" value="2"/>
</dbReference>
<dbReference type="Pfam" id="PF00060">
    <property type="entry name" value="Lig_chan"/>
    <property type="match status" value="1"/>
</dbReference>
<dbReference type="SMART" id="SM00079">
    <property type="entry name" value="PBPe"/>
    <property type="match status" value="1"/>
</dbReference>
<evidence type="ECO:0000256" key="6">
    <source>
        <dbReference type="ARBA" id="ARBA00023065"/>
    </source>
</evidence>
<dbReference type="InterPro" id="IPR015683">
    <property type="entry name" value="Ionotropic_Glu_rcpt"/>
</dbReference>
<keyword evidence="12" id="KW-0407">Ion channel</keyword>
<comment type="subcellular location">
    <subcellularLocation>
        <location evidence="1">Membrane</location>
        <topology evidence="1">Multi-pass membrane protein</topology>
    </subcellularLocation>
    <subcellularLocation>
        <location evidence="13">Postsynaptic cell membrane</location>
    </subcellularLocation>
</comment>
<keyword evidence="3 14" id="KW-0812">Transmembrane</keyword>
<evidence type="ECO:0008006" key="19">
    <source>
        <dbReference type="Google" id="ProtNLM"/>
    </source>
</evidence>
<dbReference type="GO" id="GO:0015276">
    <property type="term" value="F:ligand-gated monoatomic ion channel activity"/>
    <property type="evidence" value="ECO:0007669"/>
    <property type="project" value="InterPro"/>
</dbReference>
<keyword evidence="9" id="KW-0325">Glycoprotein</keyword>
<dbReference type="GO" id="GO:0017146">
    <property type="term" value="C:NMDA selective glutamate receptor complex"/>
    <property type="evidence" value="ECO:0007669"/>
    <property type="project" value="UniProtKB-ARBA"/>
</dbReference>
<dbReference type="SUPFAM" id="SSF53822">
    <property type="entry name" value="Periplasmic binding protein-like I"/>
    <property type="match status" value="1"/>
</dbReference>
<comment type="caution">
    <text evidence="17">The sequence shown here is derived from an EMBL/GenBank/DDBJ whole genome shotgun (WGS) entry which is preliminary data.</text>
</comment>
<dbReference type="FunFam" id="3.40.190.10:FF:000024">
    <property type="entry name" value="Glutamate receptor, ionotropic, delta 1"/>
    <property type="match status" value="1"/>
</dbReference>
<evidence type="ECO:0000313" key="17">
    <source>
        <dbReference type="EMBL" id="KAK2162324.1"/>
    </source>
</evidence>
<evidence type="ECO:0000256" key="11">
    <source>
        <dbReference type="ARBA" id="ARBA00023286"/>
    </source>
</evidence>
<evidence type="ECO:0000256" key="8">
    <source>
        <dbReference type="ARBA" id="ARBA00023170"/>
    </source>
</evidence>
<sequence length="787" mass="88337">MASGRKIQHYNHGAVNIHIAFSLSVFLSFLFIIQLMSQEVLADRKHTFPEIFTVGAVLSDNDHCQIFRETIARTNKEENLLPVGVMLNASCIRMNSNPIVAAEMVCDSLIPNHVYVTLTSRALHSDLSPMSVSFTCGFYRIPVIGISARDSSYSDKNVHTTFMRTVAPFSEQAVIWDELLKFLEFKQVIFIHSSDQEGRAMLGKFQARIEMNDNELHLEKNLKYVSGQSSYRDVLACVEDFSSRVILLYASMDEEAHIKDSVHIVAQALSDIHKDGQNLTEAPGDCDADTGSDDVDEWESGEMLLDYLKEQTLEFGKTGRVQFDDVGDRIHSSYLVYNKHSKGLVPVGSFSKEGVLYVKKDAIVWPGNVTKKPKGIKISTHLKVVTMPAVPFIYATRMMQGECEPNKIPCPKYNETEGTAEDYCCYGYCMDLLEELSKKVNFTYEVHLSPVGLYGSFERKNGTKPQWTGMIGELLSSKTDIIVAPLTVTPERARVIDFTKPFKYQGMTILVKKDTLWILVGLSVHVVALVLYLLDRFSPFGRFKLAKSDDTEEDALNLSGAVWFAWGVLLNSGIGEGTPRSFSARVLGMLRNPQENFLYATVRDSAVAMYFKRQVELSTMYRTMETRYYNNEKDAILAVKNGDLHAFIWDSSRLEYEAANDCDLVTAGELFGRSGYGIGLTRGSPWTEEVSLAILTFHETGYMEVLDNKWILLSDTKCPERDASPATLGLTNMAGVFMMVAGGIVAGVFLIFIEIAYKRHRGLKEKELELAKTAADRWRGNIEYSFG</sequence>
<evidence type="ECO:0000256" key="5">
    <source>
        <dbReference type="ARBA" id="ARBA00023018"/>
    </source>
</evidence>
<dbReference type="Pfam" id="PF10613">
    <property type="entry name" value="Lig_chan-Glu_bd"/>
    <property type="match status" value="1"/>
</dbReference>
<dbReference type="InterPro" id="IPR018882">
    <property type="entry name" value="CaM-bd_C0_NMDA_rcpt_NR1"/>
</dbReference>
<keyword evidence="18" id="KW-1185">Reference proteome</keyword>
<dbReference type="GO" id="GO:0035235">
    <property type="term" value="P:ionotropic glutamate receptor signaling pathway"/>
    <property type="evidence" value="ECO:0007669"/>
    <property type="project" value="UniProtKB-ARBA"/>
</dbReference>
<dbReference type="CDD" id="cd13719">
    <property type="entry name" value="PBP2_iGluR_NMDA_Nr1"/>
    <property type="match status" value="1"/>
</dbReference>
<dbReference type="PANTHER" id="PTHR18966">
    <property type="entry name" value="IONOTROPIC GLUTAMATE RECEPTOR"/>
    <property type="match status" value="1"/>
</dbReference>
<dbReference type="AlphaFoldDB" id="A0AAD9NCM6"/>
<evidence type="ECO:0000256" key="4">
    <source>
        <dbReference type="ARBA" id="ARBA00022989"/>
    </source>
</evidence>
<evidence type="ECO:0000259" key="15">
    <source>
        <dbReference type="SMART" id="SM00079"/>
    </source>
</evidence>
<feature type="transmembrane region" description="Helical" evidence="14">
    <location>
        <begin position="516"/>
        <end position="534"/>
    </location>
</feature>
<dbReference type="Pfam" id="PF01094">
    <property type="entry name" value="ANF_receptor"/>
    <property type="match status" value="2"/>
</dbReference>
<evidence type="ECO:0000256" key="2">
    <source>
        <dbReference type="ARBA" id="ARBA00022448"/>
    </source>
</evidence>
<evidence type="ECO:0000259" key="16">
    <source>
        <dbReference type="SMART" id="SM00918"/>
    </source>
</evidence>
<evidence type="ECO:0000256" key="12">
    <source>
        <dbReference type="ARBA" id="ARBA00023303"/>
    </source>
</evidence>
<dbReference type="Proteomes" id="UP001208570">
    <property type="component" value="Unassembled WGS sequence"/>
</dbReference>
<organism evidence="17 18">
    <name type="scientific">Paralvinella palmiformis</name>
    <dbReference type="NCBI Taxonomy" id="53620"/>
    <lineage>
        <taxon>Eukaryota</taxon>
        <taxon>Metazoa</taxon>
        <taxon>Spiralia</taxon>
        <taxon>Lophotrochozoa</taxon>
        <taxon>Annelida</taxon>
        <taxon>Polychaeta</taxon>
        <taxon>Sedentaria</taxon>
        <taxon>Canalipalpata</taxon>
        <taxon>Terebellida</taxon>
        <taxon>Terebelliformia</taxon>
        <taxon>Alvinellidae</taxon>
        <taxon>Paralvinella</taxon>
    </lineage>
</organism>
<evidence type="ECO:0000256" key="14">
    <source>
        <dbReference type="SAM" id="Phobius"/>
    </source>
</evidence>
<dbReference type="InterPro" id="IPR049872">
    <property type="entry name" value="NMDA1-like_ligand-bd"/>
</dbReference>
<dbReference type="EMBL" id="JAODUP010000100">
    <property type="protein sequence ID" value="KAK2162324.1"/>
    <property type="molecule type" value="Genomic_DNA"/>
</dbReference>
<dbReference type="GO" id="GO:0045211">
    <property type="term" value="C:postsynaptic membrane"/>
    <property type="evidence" value="ECO:0007669"/>
    <property type="project" value="UniProtKB-SubCell"/>
</dbReference>
<dbReference type="InterPro" id="IPR001828">
    <property type="entry name" value="ANF_lig-bd_rcpt"/>
</dbReference>
<evidence type="ECO:0000256" key="1">
    <source>
        <dbReference type="ARBA" id="ARBA00004141"/>
    </source>
</evidence>
<dbReference type="Gene3D" id="3.40.190.10">
    <property type="entry name" value="Periplasmic binding protein-like II"/>
    <property type="match status" value="2"/>
</dbReference>
<keyword evidence="6" id="KW-0406">Ion transport</keyword>
<dbReference type="FunFam" id="3.40.190.10:FF:000010">
    <property type="entry name" value="glutamate receptor ionotropic, NMDA 1 isoform X1"/>
    <property type="match status" value="1"/>
</dbReference>
<dbReference type="InterPro" id="IPR001320">
    <property type="entry name" value="Iontro_rcpt_C"/>
</dbReference>
<feature type="domain" description="Ionotropic glutamate receptor C-terminal" evidence="15">
    <location>
        <begin position="407"/>
        <end position="713"/>
    </location>
</feature>
<keyword evidence="4 14" id="KW-1133">Transmembrane helix</keyword>
<keyword evidence="8" id="KW-0675">Receptor</keyword>
<feature type="domain" description="Ionotropic glutamate receptor L-glutamate and glycine-binding" evidence="16">
    <location>
        <begin position="412"/>
        <end position="476"/>
    </location>
</feature>
<dbReference type="Pfam" id="PF10562">
    <property type="entry name" value="CaM_bdg_C0"/>
    <property type="match status" value="1"/>
</dbReference>
<name>A0AAD9NCM6_9ANNE</name>
<feature type="transmembrane region" description="Helical" evidence="14">
    <location>
        <begin position="734"/>
        <end position="757"/>
    </location>
</feature>
<evidence type="ECO:0000256" key="7">
    <source>
        <dbReference type="ARBA" id="ARBA00023136"/>
    </source>
</evidence>
<keyword evidence="11" id="KW-1071">Ligand-gated ion channel</keyword>
<dbReference type="InterPro" id="IPR028082">
    <property type="entry name" value="Peripla_BP_I"/>
</dbReference>